<reference evidence="2 3" key="1">
    <citation type="journal article" date="2014" name="Gene">
        <title>A comparative genomic analysis of the alkalitolerant soil bacterium Bacillus lehensis G1.</title>
        <authorList>
            <person name="Noor Y.M."/>
            <person name="Samsulrizal N.H."/>
            <person name="Jema'on N.A."/>
            <person name="Low K.O."/>
            <person name="Ramli A.N."/>
            <person name="Alias N.I."/>
            <person name="Damis S.I."/>
            <person name="Fuzi S.F."/>
            <person name="Isa M.N."/>
            <person name="Murad A.M."/>
            <person name="Raih M.F."/>
            <person name="Bakar F.D."/>
            <person name="Najimudin N."/>
            <person name="Mahadi N.M."/>
            <person name="Illias R.M."/>
        </authorList>
    </citation>
    <scope>NUCLEOTIDE SEQUENCE [LARGE SCALE GENOMIC DNA]</scope>
    <source>
        <strain evidence="2 3">G1</strain>
    </source>
</reference>
<evidence type="ECO:0000313" key="2">
    <source>
        <dbReference type="EMBL" id="AIC95652.1"/>
    </source>
</evidence>
<accession>A0A060LZR8</accession>
<gene>
    <name evidence="2" type="ORF">BleG1_3088</name>
</gene>
<keyword evidence="1" id="KW-1133">Transmembrane helix</keyword>
<dbReference type="OrthoDB" id="2859712at2"/>
<name>A0A060LZR8_9BACI</name>
<dbReference type="PATRIC" id="fig|1246626.3.peg.3080"/>
<dbReference type="KEGG" id="ble:BleG1_3088"/>
<sequence length="383" mass="44341">MRERRYFFLSFFLFFIMATFITVFTVNAYEKRFVQHPLEWELVEGDRHFLDQLSFEGYGIGDSSRSYLFQKESDSITYSPIHQSLDGHMGYSAQAEHILHEDRRFFRLPPMERNLVLESEDYLVAVGSKDSYDDGYKQFLTIHSKEKLGKEKEPLFIPIDQLYFSNLNGIIQGDRLLLLAGDYTYLEEEGFLNAYEIDLATNTVVHSDTIVGPQFIEGLGAEFEDFLYTYEPHTVTFHPDQPIAIYIHKRSDGRMGYSIYHFQSQNLFTLETSQTYQDTLITSSPDGFHLLEKRNSKGHLLTVALNDDGIVSEELLELDLPALRLTSTFAYQNHQLALLRQEDGSEYQLELFHVSDNNSLLSAKLPIEKEHGIVQITSMQLEE</sequence>
<dbReference type="STRING" id="1246626.BleG1_3088"/>
<dbReference type="Proteomes" id="UP000027142">
    <property type="component" value="Chromosome"/>
</dbReference>
<evidence type="ECO:0000256" key="1">
    <source>
        <dbReference type="SAM" id="Phobius"/>
    </source>
</evidence>
<keyword evidence="1" id="KW-0812">Transmembrane</keyword>
<dbReference type="RefSeq" id="WP_038482781.1">
    <property type="nucleotide sequence ID" value="NZ_CP003923.1"/>
</dbReference>
<protein>
    <submittedName>
        <fullName evidence="2">Uncharacterized protein</fullName>
    </submittedName>
</protein>
<keyword evidence="1" id="KW-0472">Membrane</keyword>
<dbReference type="HOGENOM" id="CLU_720908_0_0_9"/>
<dbReference type="EMBL" id="CP003923">
    <property type="protein sequence ID" value="AIC95652.1"/>
    <property type="molecule type" value="Genomic_DNA"/>
</dbReference>
<dbReference type="AlphaFoldDB" id="A0A060LZR8"/>
<feature type="transmembrane region" description="Helical" evidence="1">
    <location>
        <begin position="7"/>
        <end position="29"/>
    </location>
</feature>
<keyword evidence="3" id="KW-1185">Reference proteome</keyword>
<organism evidence="2 3">
    <name type="scientific">Shouchella lehensis G1</name>
    <dbReference type="NCBI Taxonomy" id="1246626"/>
    <lineage>
        <taxon>Bacteria</taxon>
        <taxon>Bacillati</taxon>
        <taxon>Bacillota</taxon>
        <taxon>Bacilli</taxon>
        <taxon>Bacillales</taxon>
        <taxon>Bacillaceae</taxon>
        <taxon>Shouchella</taxon>
    </lineage>
</organism>
<proteinExistence type="predicted"/>
<evidence type="ECO:0000313" key="3">
    <source>
        <dbReference type="Proteomes" id="UP000027142"/>
    </source>
</evidence>